<dbReference type="Proteomes" id="UP000287394">
    <property type="component" value="Chromosome"/>
</dbReference>
<gene>
    <name evidence="1" type="ORF">CCAX7_60620</name>
</gene>
<evidence type="ECO:0000313" key="2">
    <source>
        <dbReference type="Proteomes" id="UP000287394"/>
    </source>
</evidence>
<dbReference type="AlphaFoldDB" id="A0A402CW43"/>
<accession>A0A402CW43</accession>
<organism evidence="1 2">
    <name type="scientific">Capsulimonas corticalis</name>
    <dbReference type="NCBI Taxonomy" id="2219043"/>
    <lineage>
        <taxon>Bacteria</taxon>
        <taxon>Bacillati</taxon>
        <taxon>Armatimonadota</taxon>
        <taxon>Armatimonadia</taxon>
        <taxon>Capsulimonadales</taxon>
        <taxon>Capsulimonadaceae</taxon>
        <taxon>Capsulimonas</taxon>
    </lineage>
</organism>
<proteinExistence type="predicted"/>
<protein>
    <submittedName>
        <fullName evidence="1">Uncharacterized protein</fullName>
    </submittedName>
</protein>
<dbReference type="KEGG" id="ccot:CCAX7_60620"/>
<reference evidence="1 2" key="1">
    <citation type="journal article" date="2019" name="Int. J. Syst. Evol. Microbiol.">
        <title>Capsulimonas corticalis gen. nov., sp. nov., an aerobic capsulated bacterium, of a novel bacterial order, Capsulimonadales ord. nov., of the class Armatimonadia of the phylum Armatimonadetes.</title>
        <authorList>
            <person name="Li J."/>
            <person name="Kudo C."/>
            <person name="Tonouchi A."/>
        </authorList>
    </citation>
    <scope>NUCLEOTIDE SEQUENCE [LARGE SCALE GENOMIC DNA]</scope>
    <source>
        <strain evidence="1 2">AX-7</strain>
    </source>
</reference>
<dbReference type="EMBL" id="AP025739">
    <property type="protein sequence ID" value="BDI34011.1"/>
    <property type="molecule type" value="Genomic_DNA"/>
</dbReference>
<keyword evidence="2" id="KW-1185">Reference proteome</keyword>
<evidence type="ECO:0000313" key="1">
    <source>
        <dbReference type="EMBL" id="BDI34011.1"/>
    </source>
</evidence>
<sequence>MLRKFIAAFVGMGVGFLIGAATVKFIVMPWENRTDPGGYNYTLWLYIIFGLIVTTWIGLYCGLEVEWASSQRQRKLRAQGEDQVKDESKI</sequence>
<name>A0A402CW43_9BACT</name>